<feature type="compositionally biased region" description="Basic and acidic residues" evidence="1">
    <location>
        <begin position="239"/>
        <end position="251"/>
    </location>
</feature>
<proteinExistence type="predicted"/>
<reference evidence="3" key="1">
    <citation type="submission" date="2016-11" db="UniProtKB">
        <authorList>
            <consortium name="WormBaseParasite"/>
        </authorList>
    </citation>
    <scope>IDENTIFICATION</scope>
</reference>
<evidence type="ECO:0000313" key="2">
    <source>
        <dbReference type="Proteomes" id="UP000095287"/>
    </source>
</evidence>
<dbReference type="Proteomes" id="UP000095287">
    <property type="component" value="Unplaced"/>
</dbReference>
<dbReference type="AlphaFoldDB" id="A0A1I7ZFR2"/>
<sequence>MTTMLKVYHRYISSDNEKEFCQQYGIFRDAIFDAELQFSSVIGEGKSMRMCANLERAYRNREQFREAICRHMFCAKLDTVSQKYKIQNVPHFADVKETDAVYVNPKDEARRHMKILCDGLISTVPGKNFLVNTMLCPDDSIEDANPPSTTHGSVGQAPLDDGRAPETDAVYVNPKDEARRRMKILCDGLISTVPGKNYLVNTMLCPDDSIEDANPPSTTHGSVGQAPLADGLAPVDTGPRNDARDMNPDWY</sequence>
<organism evidence="2 3">
    <name type="scientific">Steinernema glaseri</name>
    <dbReference type="NCBI Taxonomy" id="37863"/>
    <lineage>
        <taxon>Eukaryota</taxon>
        <taxon>Metazoa</taxon>
        <taxon>Ecdysozoa</taxon>
        <taxon>Nematoda</taxon>
        <taxon>Chromadorea</taxon>
        <taxon>Rhabditida</taxon>
        <taxon>Tylenchina</taxon>
        <taxon>Panagrolaimomorpha</taxon>
        <taxon>Strongyloidoidea</taxon>
        <taxon>Steinernematidae</taxon>
        <taxon>Steinernema</taxon>
    </lineage>
</organism>
<keyword evidence="2" id="KW-1185">Reference proteome</keyword>
<protein>
    <submittedName>
        <fullName evidence="3">Protein disulfide-isomerase</fullName>
    </submittedName>
</protein>
<feature type="region of interest" description="Disordered" evidence="1">
    <location>
        <begin position="210"/>
        <end position="251"/>
    </location>
</feature>
<name>A0A1I7ZFR2_9BILA</name>
<feature type="region of interest" description="Disordered" evidence="1">
    <location>
        <begin position="142"/>
        <end position="167"/>
    </location>
</feature>
<evidence type="ECO:0000256" key="1">
    <source>
        <dbReference type="SAM" id="MobiDB-lite"/>
    </source>
</evidence>
<dbReference type="WBParaSite" id="L893_g25887.t1">
    <property type="protein sequence ID" value="L893_g25887.t1"/>
    <property type="gene ID" value="L893_g25887"/>
</dbReference>
<accession>A0A1I7ZFR2</accession>
<evidence type="ECO:0000313" key="3">
    <source>
        <dbReference type="WBParaSite" id="L893_g25887.t1"/>
    </source>
</evidence>